<dbReference type="eggNOG" id="arCOG01761">
    <property type="taxonomic scope" value="Archaea"/>
</dbReference>
<gene>
    <name evidence="1" type="ordered locus">Saci_0767</name>
</gene>
<dbReference type="HOGENOM" id="CLU_132460_1_0_2"/>
<dbReference type="STRING" id="330779.Saci_0767"/>
<evidence type="ECO:0000313" key="2">
    <source>
        <dbReference type="Proteomes" id="UP000001018"/>
    </source>
</evidence>
<dbReference type="PATRIC" id="fig|330779.12.peg.733"/>
<organism evidence="1 2">
    <name type="scientific">Sulfolobus acidocaldarius (strain ATCC 33909 / DSM 639 / JCM 8929 / NBRC 15157 / NCIMB 11770)</name>
    <dbReference type="NCBI Taxonomy" id="330779"/>
    <lineage>
        <taxon>Archaea</taxon>
        <taxon>Thermoproteota</taxon>
        <taxon>Thermoprotei</taxon>
        <taxon>Sulfolobales</taxon>
        <taxon>Sulfolobaceae</taxon>
        <taxon>Sulfolobus</taxon>
    </lineage>
</organism>
<dbReference type="Proteomes" id="UP000001018">
    <property type="component" value="Chromosome"/>
</dbReference>
<dbReference type="EMBL" id="CP000077">
    <property type="protein sequence ID" value="AAY80140.1"/>
    <property type="molecule type" value="Genomic_DNA"/>
</dbReference>
<proteinExistence type="predicted"/>
<name>Q4JAN9_SULAC</name>
<dbReference type="AlphaFoldDB" id="Q4JAN9"/>
<accession>Q4JAN9</accession>
<keyword evidence="2" id="KW-1185">Reference proteome</keyword>
<protein>
    <submittedName>
        <fullName evidence="1">Conserved Archaeal protein</fullName>
    </submittedName>
</protein>
<dbReference type="KEGG" id="sai:Saci_0767"/>
<evidence type="ECO:0000313" key="1">
    <source>
        <dbReference type="EMBL" id="AAY80140.1"/>
    </source>
</evidence>
<reference evidence="1 2" key="1">
    <citation type="journal article" date="2005" name="J. Bacteriol.">
        <title>The genome of Sulfolobus acidocaldarius, a model organism of the Crenarchaeota.</title>
        <authorList>
            <person name="Chen L."/>
            <person name="Brugger K."/>
            <person name="Skovgaard M."/>
            <person name="Redder P."/>
            <person name="She Q."/>
            <person name="Torarinsson E."/>
            <person name="Greve B."/>
            <person name="Awayez M."/>
            <person name="Zibat A."/>
            <person name="Klenk H.-P."/>
            <person name="Garrett R.A."/>
        </authorList>
    </citation>
    <scope>NUCLEOTIDE SEQUENCE [LARGE SCALE GENOMIC DNA]</scope>
    <source>
        <strain evidence="2">ATCC 33909 / DSM 639 / JCM 8929 / NBRC 15157 / NCIMB 11770</strain>
    </source>
</reference>
<sequence length="133" mass="15240">MKQLIELEETQFRELKDSTYHKSYKVGNLLILIVTSGSQMSYQKWIKVAKALQEKIGLRVRILEKSNSIKSTAVQLLTPARVLGVNTVWLPDGTVQYVVRISKQEKRFLPADETSLEEALSKIHSTQVRIRVE</sequence>